<dbReference type="GO" id="GO:0030299">
    <property type="term" value="P:intestinal cholesterol absorption"/>
    <property type="evidence" value="ECO:0007669"/>
    <property type="project" value="TreeGrafter"/>
</dbReference>
<protein>
    <submittedName>
        <fullName evidence="2">Niemann-Pick C1</fullName>
    </submittedName>
</protein>
<keyword evidence="1" id="KW-0812">Transmembrane</keyword>
<evidence type="ECO:0000313" key="3">
    <source>
        <dbReference type="Proteomes" id="UP000276133"/>
    </source>
</evidence>
<dbReference type="Proteomes" id="UP000276133">
    <property type="component" value="Unassembled WGS sequence"/>
</dbReference>
<dbReference type="EMBL" id="REGN01009359">
    <property type="protein sequence ID" value="RNA01370.1"/>
    <property type="molecule type" value="Genomic_DNA"/>
</dbReference>
<dbReference type="GO" id="GO:0015485">
    <property type="term" value="F:cholesterol binding"/>
    <property type="evidence" value="ECO:0007669"/>
    <property type="project" value="TreeGrafter"/>
</dbReference>
<feature type="transmembrane region" description="Helical" evidence="1">
    <location>
        <begin position="106"/>
        <end position="124"/>
    </location>
</feature>
<dbReference type="AlphaFoldDB" id="A0A3M7PQN8"/>
<comment type="caution">
    <text evidence="2">The sequence shown here is derived from an EMBL/GenBank/DDBJ whole genome shotgun (WGS) entry which is preliminary data.</text>
</comment>
<feature type="transmembrane region" description="Helical" evidence="1">
    <location>
        <begin position="145"/>
        <end position="171"/>
    </location>
</feature>
<dbReference type="SUPFAM" id="SSF82866">
    <property type="entry name" value="Multidrug efflux transporter AcrB transmembrane domain"/>
    <property type="match status" value="1"/>
</dbReference>
<feature type="transmembrane region" description="Helical" evidence="1">
    <location>
        <begin position="183"/>
        <end position="207"/>
    </location>
</feature>
<evidence type="ECO:0000256" key="1">
    <source>
        <dbReference type="SAM" id="Phobius"/>
    </source>
</evidence>
<evidence type="ECO:0000313" key="2">
    <source>
        <dbReference type="EMBL" id="RNA01370.1"/>
    </source>
</evidence>
<keyword evidence="1" id="KW-0472">Membrane</keyword>
<keyword evidence="1" id="KW-1133">Transmembrane helix</keyword>
<dbReference type="GO" id="GO:0042632">
    <property type="term" value="P:cholesterol homeostasis"/>
    <property type="evidence" value="ECO:0007669"/>
    <property type="project" value="TreeGrafter"/>
</dbReference>
<dbReference type="GO" id="GO:0015918">
    <property type="term" value="P:sterol transport"/>
    <property type="evidence" value="ECO:0007669"/>
    <property type="project" value="TreeGrafter"/>
</dbReference>
<dbReference type="OrthoDB" id="6501148at2759"/>
<dbReference type="Gene3D" id="1.20.1640.10">
    <property type="entry name" value="Multidrug efflux transporter AcrB transmembrane domain"/>
    <property type="match status" value="1"/>
</dbReference>
<accession>A0A3M7PQN8</accession>
<organism evidence="2 3">
    <name type="scientific">Brachionus plicatilis</name>
    <name type="common">Marine rotifer</name>
    <name type="synonym">Brachionus muelleri</name>
    <dbReference type="NCBI Taxonomy" id="10195"/>
    <lineage>
        <taxon>Eukaryota</taxon>
        <taxon>Metazoa</taxon>
        <taxon>Spiralia</taxon>
        <taxon>Gnathifera</taxon>
        <taxon>Rotifera</taxon>
        <taxon>Eurotatoria</taxon>
        <taxon>Monogononta</taxon>
        <taxon>Pseudotrocha</taxon>
        <taxon>Ploima</taxon>
        <taxon>Brachionidae</taxon>
        <taxon>Brachionus</taxon>
    </lineage>
</organism>
<dbReference type="PANTHER" id="PTHR45727:SF2">
    <property type="entry name" value="NPC INTRACELLULAR CHOLESTEROL TRANSPORTER 1"/>
    <property type="match status" value="1"/>
</dbReference>
<gene>
    <name evidence="2" type="ORF">BpHYR1_010594</name>
</gene>
<dbReference type="STRING" id="10195.A0A3M7PQN8"/>
<dbReference type="GO" id="GO:0005886">
    <property type="term" value="C:plasma membrane"/>
    <property type="evidence" value="ECO:0007669"/>
    <property type="project" value="TreeGrafter"/>
</dbReference>
<dbReference type="PANTHER" id="PTHR45727">
    <property type="entry name" value="NPC INTRACELLULAR CHOLESTEROL TRANSPORTER 1"/>
    <property type="match status" value="1"/>
</dbReference>
<reference evidence="2 3" key="1">
    <citation type="journal article" date="2018" name="Sci. Rep.">
        <title>Genomic signatures of local adaptation to the degree of environmental predictability in rotifers.</title>
        <authorList>
            <person name="Franch-Gras L."/>
            <person name="Hahn C."/>
            <person name="Garcia-Roger E.M."/>
            <person name="Carmona M.J."/>
            <person name="Serra M."/>
            <person name="Gomez A."/>
        </authorList>
    </citation>
    <scope>NUCLEOTIDE SEQUENCE [LARGE SCALE GENOMIC DNA]</scope>
    <source>
        <strain evidence="2">HYR1</strain>
    </source>
</reference>
<name>A0A3M7PQN8_BRAPC</name>
<proteinExistence type="predicted"/>
<sequence length="287" mass="32693">MAYHSVGLTSKDFIESLRHANVISKNVTQMLQNANSNSSMEVIAYSYPYVFYEQYLTIWKDTAIHLICGILLGMDFYTSFLICLTIGMIIVNMFGAMYLLNVELNAVSLVNLVMTVGISVEFCAHMTRKFSIIKRRSKINRAKYAVAHMGSSVFSGITLTKILGVVILAFSHSQLFQVFYFRMYISVVLIGASHGLIFLPVLLSYIGSQSTKIQQLKQLKSFKTEEKDNILFYFSNVKDYLSNYLVTDRQINKNSIFESNLTNHTDQALFIGGGQNIERRNVEKYNY</sequence>
<keyword evidence="3" id="KW-1185">Reference proteome</keyword>
<feature type="transmembrane region" description="Helical" evidence="1">
    <location>
        <begin position="80"/>
        <end position="100"/>
    </location>
</feature>